<protein>
    <submittedName>
        <fullName evidence="1">Uncharacterized protein</fullName>
    </submittedName>
</protein>
<reference evidence="1 2" key="1">
    <citation type="journal article" date="2007" name="PLoS Genet.">
        <title>Patterns and implications of gene gain and loss in the evolution of Prochlorococcus.</title>
        <authorList>
            <person name="Kettler G.C."/>
            <person name="Martiny A.C."/>
            <person name="Huang K."/>
            <person name="Zucker J."/>
            <person name="Coleman M.L."/>
            <person name="Rodrigue S."/>
            <person name="Chen F."/>
            <person name="Lapidus A."/>
            <person name="Ferriera S."/>
            <person name="Johnson J."/>
            <person name="Steglich C."/>
            <person name="Church G.M."/>
            <person name="Richardson P."/>
            <person name="Chisholm S.W."/>
        </authorList>
    </citation>
    <scope>NUCLEOTIDE SEQUENCE [LARGE SCALE GENOMIC DNA]</scope>
    <source>
        <strain evidence="1 2">MIT 9303</strain>
    </source>
</reference>
<gene>
    <name evidence="1" type="ordered locus">P9303_11151</name>
</gene>
<accession>A2C8Q4</accession>
<evidence type="ECO:0000313" key="1">
    <source>
        <dbReference type="EMBL" id="ABM77864.1"/>
    </source>
</evidence>
<sequence>MLTFELVSVGADAPQATKLRINEAELSFKMEEHNRRLSRLEKKKLNKTAWR</sequence>
<dbReference type="KEGG" id="pmf:P9303_11151"/>
<evidence type="ECO:0000313" key="2">
    <source>
        <dbReference type="Proteomes" id="UP000002274"/>
    </source>
</evidence>
<dbReference type="HOGENOM" id="CLU_3102505_0_0_3"/>
<dbReference type="AlphaFoldDB" id="A2C8Q4"/>
<proteinExistence type="predicted"/>
<name>A2C8Q4_PROM3</name>
<organism evidence="1 2">
    <name type="scientific">Prochlorococcus marinus (strain MIT 9303)</name>
    <dbReference type="NCBI Taxonomy" id="59922"/>
    <lineage>
        <taxon>Bacteria</taxon>
        <taxon>Bacillati</taxon>
        <taxon>Cyanobacteriota</taxon>
        <taxon>Cyanophyceae</taxon>
        <taxon>Synechococcales</taxon>
        <taxon>Prochlorococcaceae</taxon>
        <taxon>Prochlorococcus</taxon>
    </lineage>
</organism>
<dbReference type="EMBL" id="CP000554">
    <property type="protein sequence ID" value="ABM77864.1"/>
    <property type="molecule type" value="Genomic_DNA"/>
</dbReference>
<dbReference type="Proteomes" id="UP000002274">
    <property type="component" value="Chromosome"/>
</dbReference>